<dbReference type="PANTHER" id="PTHR33741">
    <property type="entry name" value="TRANSMEMBRANE PROTEIN DDB_G0269096-RELATED"/>
    <property type="match status" value="1"/>
</dbReference>
<dbReference type="STRING" id="329046.A0A1Y2BQQ4"/>
<feature type="transmembrane region" description="Helical" evidence="1">
    <location>
        <begin position="130"/>
        <end position="150"/>
    </location>
</feature>
<comment type="caution">
    <text evidence="3">The sequence shown here is derived from an EMBL/GenBank/DDBJ whole genome shotgun (WGS) entry which is preliminary data.</text>
</comment>
<dbReference type="InterPro" id="IPR058581">
    <property type="entry name" value="TM_HPP"/>
</dbReference>
<dbReference type="Proteomes" id="UP000193642">
    <property type="component" value="Unassembled WGS sequence"/>
</dbReference>
<keyword evidence="1" id="KW-0472">Membrane</keyword>
<feature type="transmembrane region" description="Helical" evidence="1">
    <location>
        <begin position="170"/>
        <end position="193"/>
    </location>
</feature>
<organism evidence="3 4">
    <name type="scientific">Rhizoclosmatium globosum</name>
    <dbReference type="NCBI Taxonomy" id="329046"/>
    <lineage>
        <taxon>Eukaryota</taxon>
        <taxon>Fungi</taxon>
        <taxon>Fungi incertae sedis</taxon>
        <taxon>Chytridiomycota</taxon>
        <taxon>Chytridiomycota incertae sedis</taxon>
        <taxon>Chytridiomycetes</taxon>
        <taxon>Chytridiales</taxon>
        <taxon>Chytriomycetaceae</taxon>
        <taxon>Rhizoclosmatium</taxon>
    </lineage>
</organism>
<feature type="transmembrane region" description="Helical" evidence="1">
    <location>
        <begin position="101"/>
        <end position="118"/>
    </location>
</feature>
<protein>
    <submittedName>
        <fullName evidence="3">HPP-domain-containing protein</fullName>
    </submittedName>
</protein>
<keyword evidence="1" id="KW-0812">Transmembrane</keyword>
<reference evidence="3 4" key="1">
    <citation type="submission" date="2016-07" db="EMBL/GenBank/DDBJ databases">
        <title>Pervasive Adenine N6-methylation of Active Genes in Fungi.</title>
        <authorList>
            <consortium name="DOE Joint Genome Institute"/>
            <person name="Mondo S.J."/>
            <person name="Dannebaum R.O."/>
            <person name="Kuo R.C."/>
            <person name="Labutti K."/>
            <person name="Haridas S."/>
            <person name="Kuo A."/>
            <person name="Salamov A."/>
            <person name="Ahrendt S.R."/>
            <person name="Lipzen A."/>
            <person name="Sullivan W."/>
            <person name="Andreopoulos W.B."/>
            <person name="Clum A."/>
            <person name="Lindquist E."/>
            <person name="Daum C."/>
            <person name="Ramamoorthy G.K."/>
            <person name="Gryganskyi A."/>
            <person name="Culley D."/>
            <person name="Magnuson J.K."/>
            <person name="James T.Y."/>
            <person name="O'Malley M.A."/>
            <person name="Stajich J.E."/>
            <person name="Spatafora J.W."/>
            <person name="Visel A."/>
            <person name="Grigoriev I.V."/>
        </authorList>
    </citation>
    <scope>NUCLEOTIDE SEQUENCE [LARGE SCALE GENOMIC DNA]</scope>
    <source>
        <strain evidence="3 4">JEL800</strain>
    </source>
</reference>
<sequence>MDTVSTAKAKNPLVAYASKWTGLSRTSPDNRPVQPPLPQVFVSTVVSFLSILIVNVINQRLDFINGPLSNESSILIGSIGASAVLLYHAHESPLSQPSNVLWGHVLSAVIGVSISKLFNVDALVAYKSTYAPPLGVALSIAIMALTNTVHPPGGATALIAITGSSEIQNLGYGFVLRPVLTGVLAMLVCALVFNNLDSTRRYPKFWIQRYSYSFSSSNK</sequence>
<evidence type="ECO:0000256" key="1">
    <source>
        <dbReference type="SAM" id="Phobius"/>
    </source>
</evidence>
<evidence type="ECO:0000259" key="2">
    <source>
        <dbReference type="Pfam" id="PF04982"/>
    </source>
</evidence>
<accession>A0A1Y2BQQ4</accession>
<keyword evidence="4" id="KW-1185">Reference proteome</keyword>
<gene>
    <name evidence="3" type="ORF">BCR33DRAFT_769985</name>
</gene>
<proteinExistence type="predicted"/>
<keyword evidence="1" id="KW-1133">Transmembrane helix</keyword>
<dbReference type="Pfam" id="PF04982">
    <property type="entry name" value="TM_HPP"/>
    <property type="match status" value="1"/>
</dbReference>
<evidence type="ECO:0000313" key="4">
    <source>
        <dbReference type="Proteomes" id="UP000193642"/>
    </source>
</evidence>
<feature type="transmembrane region" description="Helical" evidence="1">
    <location>
        <begin position="37"/>
        <end position="57"/>
    </location>
</feature>
<dbReference type="AlphaFoldDB" id="A0A1Y2BQQ4"/>
<feature type="transmembrane region" description="Helical" evidence="1">
    <location>
        <begin position="69"/>
        <end position="89"/>
    </location>
</feature>
<feature type="domain" description="HPP transmembrane region" evidence="2">
    <location>
        <begin position="35"/>
        <end position="203"/>
    </location>
</feature>
<name>A0A1Y2BQQ4_9FUNG</name>
<dbReference type="PANTHER" id="PTHR33741:SF5">
    <property type="entry name" value="TRANSMEMBRANE PROTEIN DDB_G0269096-RELATED"/>
    <property type="match status" value="1"/>
</dbReference>
<dbReference type="InterPro" id="IPR007065">
    <property type="entry name" value="HPP"/>
</dbReference>
<evidence type="ECO:0000313" key="3">
    <source>
        <dbReference type="EMBL" id="ORY37076.1"/>
    </source>
</evidence>
<dbReference type="OrthoDB" id="2016548at2759"/>
<dbReference type="EMBL" id="MCGO01000052">
    <property type="protein sequence ID" value="ORY37076.1"/>
    <property type="molecule type" value="Genomic_DNA"/>
</dbReference>